<dbReference type="PANTHER" id="PTHR38926">
    <property type="entry name" value="F-BOX DOMAIN CONTAINING PROTEIN, EXPRESSED"/>
    <property type="match status" value="1"/>
</dbReference>
<dbReference type="Gene3D" id="3.80.10.10">
    <property type="entry name" value="Ribonuclease Inhibitor"/>
    <property type="match status" value="1"/>
</dbReference>
<proteinExistence type="predicted"/>
<reference evidence="2 3" key="1">
    <citation type="submission" date="2019-01" db="EMBL/GenBank/DDBJ databases">
        <title>Sequencing of cultivated peanut Arachis hypogaea provides insights into genome evolution and oil improvement.</title>
        <authorList>
            <person name="Chen X."/>
        </authorList>
    </citation>
    <scope>NUCLEOTIDE SEQUENCE [LARGE SCALE GENOMIC DNA]</scope>
    <source>
        <strain evidence="3">cv. Fuhuasheng</strain>
        <tissue evidence="2">Leaves</tissue>
    </source>
</reference>
<evidence type="ECO:0000256" key="1">
    <source>
        <dbReference type="SAM" id="MobiDB-lite"/>
    </source>
</evidence>
<organism evidence="2 3">
    <name type="scientific">Arachis hypogaea</name>
    <name type="common">Peanut</name>
    <dbReference type="NCBI Taxonomy" id="3818"/>
    <lineage>
        <taxon>Eukaryota</taxon>
        <taxon>Viridiplantae</taxon>
        <taxon>Streptophyta</taxon>
        <taxon>Embryophyta</taxon>
        <taxon>Tracheophyta</taxon>
        <taxon>Spermatophyta</taxon>
        <taxon>Magnoliopsida</taxon>
        <taxon>eudicotyledons</taxon>
        <taxon>Gunneridae</taxon>
        <taxon>Pentapetalae</taxon>
        <taxon>rosids</taxon>
        <taxon>fabids</taxon>
        <taxon>Fabales</taxon>
        <taxon>Fabaceae</taxon>
        <taxon>Papilionoideae</taxon>
        <taxon>50 kb inversion clade</taxon>
        <taxon>dalbergioids sensu lato</taxon>
        <taxon>Dalbergieae</taxon>
        <taxon>Pterocarpus clade</taxon>
        <taxon>Arachis</taxon>
    </lineage>
</organism>
<sequence>MVILYRQCQLRRLRLVQCYFYNITEEGLCEIAQKLSLLEELDITLCSRVSSVTLEAIGRGCPLLKSFKFNDIVYSFIGGNNDEAFAIAQNMPNLRHLQLVKNRLDNDGVSAILDSCRCLESLDLYWCYNANLEGRLRKMCDKQLKDFIEPNTPDDFRDYKYIERCCYESWYYDFTMDYNSHGKDYYNESQGNGELSEDTNEEKDWDEMYDI</sequence>
<dbReference type="Proteomes" id="UP000289738">
    <property type="component" value="Chromosome B09"/>
</dbReference>
<dbReference type="InterPro" id="IPR001611">
    <property type="entry name" value="Leu-rich_rpt"/>
</dbReference>
<evidence type="ECO:0000313" key="3">
    <source>
        <dbReference type="Proteomes" id="UP000289738"/>
    </source>
</evidence>
<comment type="caution">
    <text evidence="2">The sequence shown here is derived from an EMBL/GenBank/DDBJ whole genome shotgun (WGS) entry which is preliminary data.</text>
</comment>
<evidence type="ECO:0000313" key="2">
    <source>
        <dbReference type="EMBL" id="RYQ92950.1"/>
    </source>
</evidence>
<keyword evidence="3" id="KW-1185">Reference proteome</keyword>
<dbReference type="InterPro" id="IPR032675">
    <property type="entry name" value="LRR_dom_sf"/>
</dbReference>
<dbReference type="STRING" id="3818.A0A444XT55"/>
<dbReference type="EMBL" id="SDMP01000019">
    <property type="protein sequence ID" value="RYQ92950.1"/>
    <property type="molecule type" value="Genomic_DNA"/>
</dbReference>
<dbReference type="PANTHER" id="PTHR38926:SF2">
    <property type="entry name" value="F-BOX_LRR-REPEAT PROTEIN 21-RELATED"/>
    <property type="match status" value="1"/>
</dbReference>
<name>A0A444XT55_ARAHY</name>
<accession>A0A444XT55</accession>
<dbReference type="Pfam" id="PF13516">
    <property type="entry name" value="LRR_6"/>
    <property type="match status" value="1"/>
</dbReference>
<dbReference type="SUPFAM" id="SSF52047">
    <property type="entry name" value="RNI-like"/>
    <property type="match status" value="1"/>
</dbReference>
<dbReference type="AlphaFoldDB" id="A0A444XT55"/>
<evidence type="ECO:0008006" key="4">
    <source>
        <dbReference type="Google" id="ProtNLM"/>
    </source>
</evidence>
<feature type="compositionally biased region" description="Acidic residues" evidence="1">
    <location>
        <begin position="195"/>
        <end position="211"/>
    </location>
</feature>
<dbReference type="OrthoDB" id="1411255at2759"/>
<dbReference type="SMART" id="SM00367">
    <property type="entry name" value="LRR_CC"/>
    <property type="match status" value="3"/>
</dbReference>
<feature type="region of interest" description="Disordered" evidence="1">
    <location>
        <begin position="188"/>
        <end position="211"/>
    </location>
</feature>
<gene>
    <name evidence="2" type="ORF">Ahy_B09g099193</name>
</gene>
<protein>
    <recommendedName>
        <fullName evidence="4">F-box/LRR-repeat protein</fullName>
    </recommendedName>
</protein>
<dbReference type="InterPro" id="IPR006553">
    <property type="entry name" value="Leu-rich_rpt_Cys-con_subtyp"/>
</dbReference>